<keyword evidence="1 2" id="KW-0732">Signal</keyword>
<evidence type="ECO:0000313" key="4">
    <source>
        <dbReference type="Proteomes" id="UP000886602"/>
    </source>
</evidence>
<comment type="caution">
    <text evidence="3">The sequence shown here is derived from an EMBL/GenBank/DDBJ whole genome shotgun (WGS) entry which is preliminary data.</text>
</comment>
<dbReference type="NCBIfam" id="NF033674">
    <property type="entry name" value="stress_OB_fold"/>
    <property type="match status" value="1"/>
</dbReference>
<dbReference type="PANTHER" id="PTHR36571:SF1">
    <property type="entry name" value="PROTEIN YGIW"/>
    <property type="match status" value="1"/>
</dbReference>
<reference evidence="3" key="1">
    <citation type="submission" date="2020-10" db="EMBL/GenBank/DDBJ databases">
        <title>Connecting structure to function with the recovery of over 1000 high-quality activated sludge metagenome-assembled genomes encoding full-length rRNA genes using long-read sequencing.</title>
        <authorList>
            <person name="Singleton C.M."/>
            <person name="Petriglieri F."/>
            <person name="Kristensen J.M."/>
            <person name="Kirkegaard R.H."/>
            <person name="Michaelsen T.Y."/>
            <person name="Andersen M.H."/>
            <person name="Karst S.M."/>
            <person name="Dueholm M.S."/>
            <person name="Nielsen P.H."/>
            <person name="Albertsen M."/>
        </authorList>
    </citation>
    <scope>NUCLEOTIDE SEQUENCE</scope>
    <source>
        <strain evidence="3">EsbW_18-Q3-R4-48_MAXAC.044</strain>
    </source>
</reference>
<evidence type="ECO:0000313" key="3">
    <source>
        <dbReference type="EMBL" id="MBK7423205.1"/>
    </source>
</evidence>
<feature type="signal peptide" evidence="2">
    <location>
        <begin position="1"/>
        <end position="19"/>
    </location>
</feature>
<evidence type="ECO:0000256" key="1">
    <source>
        <dbReference type="ARBA" id="ARBA00022729"/>
    </source>
</evidence>
<dbReference type="Pfam" id="PF04076">
    <property type="entry name" value="BOF"/>
    <property type="match status" value="1"/>
</dbReference>
<sequence length="122" mass="13636">MKTRLLVALLLAVPFFAHAEFTGPRASSSSAGSRAVVTTVAAANKAAEDTPVLLEGKITRQLASERYEFKDATGSIQLEIDDDYLPAEKFDQTTPLRIKGKVDRRWNQRQRYIDVKSVQIIR</sequence>
<dbReference type="Proteomes" id="UP000886602">
    <property type="component" value="Unassembled WGS sequence"/>
</dbReference>
<name>A0A9D7F6T8_9RHOO</name>
<dbReference type="InterPro" id="IPR036700">
    <property type="entry name" value="BOBF_sf"/>
</dbReference>
<organism evidence="3 4">
    <name type="scientific">Candidatus Propionivibrio dominans</name>
    <dbReference type="NCBI Taxonomy" id="2954373"/>
    <lineage>
        <taxon>Bacteria</taxon>
        <taxon>Pseudomonadati</taxon>
        <taxon>Pseudomonadota</taxon>
        <taxon>Betaproteobacteria</taxon>
        <taxon>Rhodocyclales</taxon>
        <taxon>Rhodocyclaceae</taxon>
        <taxon>Propionivibrio</taxon>
    </lineage>
</organism>
<gene>
    <name evidence="3" type="ORF">IPJ48_08965</name>
</gene>
<feature type="chain" id="PRO_5039501774" evidence="2">
    <location>
        <begin position="20"/>
        <end position="122"/>
    </location>
</feature>
<dbReference type="PANTHER" id="PTHR36571">
    <property type="entry name" value="PROTEIN YGIW"/>
    <property type="match status" value="1"/>
</dbReference>
<dbReference type="EMBL" id="JADJNC010000012">
    <property type="protein sequence ID" value="MBK7423205.1"/>
    <property type="molecule type" value="Genomic_DNA"/>
</dbReference>
<dbReference type="InterPro" id="IPR005220">
    <property type="entry name" value="CarO-like"/>
</dbReference>
<dbReference type="AlphaFoldDB" id="A0A9D7F6T8"/>
<proteinExistence type="predicted"/>
<dbReference type="Gene3D" id="2.40.50.200">
    <property type="entry name" value="Bacterial OB-fold"/>
    <property type="match status" value="1"/>
</dbReference>
<accession>A0A9D7F6T8</accession>
<evidence type="ECO:0000256" key="2">
    <source>
        <dbReference type="SAM" id="SignalP"/>
    </source>
</evidence>
<protein>
    <submittedName>
        <fullName evidence="3">NirD/YgiW/YdeI family stress tolerance protein</fullName>
    </submittedName>
</protein>
<dbReference type="SUPFAM" id="SSF101756">
    <property type="entry name" value="Hypothetical protein YgiW"/>
    <property type="match status" value="1"/>
</dbReference>